<evidence type="ECO:0000256" key="6">
    <source>
        <dbReference type="ARBA" id="ARBA00022833"/>
    </source>
</evidence>
<evidence type="ECO:0000256" key="8">
    <source>
        <dbReference type="ARBA" id="ARBA00023274"/>
    </source>
</evidence>
<dbReference type="Gene3D" id="4.10.830.10">
    <property type="entry name" value="30s Ribosomal Protein S14, Chain N"/>
    <property type="match status" value="1"/>
</dbReference>
<dbReference type="Pfam" id="PF13855">
    <property type="entry name" value="LRR_8"/>
    <property type="match status" value="1"/>
</dbReference>
<comment type="similarity">
    <text evidence="2">Belongs to the universal ribosomal protein uS14 family.</text>
</comment>
<evidence type="ECO:0000256" key="7">
    <source>
        <dbReference type="ARBA" id="ARBA00022980"/>
    </source>
</evidence>
<feature type="compositionally biased region" description="Acidic residues" evidence="9">
    <location>
        <begin position="251"/>
        <end position="263"/>
    </location>
</feature>
<dbReference type="GO" id="GO:0006412">
    <property type="term" value="P:translation"/>
    <property type="evidence" value="ECO:0007669"/>
    <property type="project" value="InterPro"/>
</dbReference>
<dbReference type="Proteomes" id="UP000241890">
    <property type="component" value="Unassembled WGS sequence"/>
</dbReference>
<sequence length="334" mass="37142">MTLHAHDCTCKPAPCGSTTTELSCFNDIDEGETFASVINGMENLQDVSVRYEDITSLKGIEQLRYLTSLYLSSTEISALPETISDLTALQSLTMYGSPVTTLPESFGELSSLTALVMQSNDLLHLPSNWEGLKALKEVNFAWNTLTALPASLGRLDKLQSVLINNNALSSLPESISDMSSLTHLNAASNMLTALPESISELPVLASLLVSDNELLILDVAQNEIWHLPSRQTGFSELQEDDGEDQNQRYDDNDDEDQEELGEGVDDVEERWMINSSNTGTMTDLQNTHPRKYGKGSRQCRTCASRSGLIRKYHLNMCRQCFRERATDIGFKKYR</sequence>
<evidence type="ECO:0000313" key="11">
    <source>
        <dbReference type="EMBL" id="GBG31032.1"/>
    </source>
</evidence>
<keyword evidence="3" id="KW-0433">Leucine-rich repeat</keyword>
<evidence type="ECO:0000256" key="4">
    <source>
        <dbReference type="ARBA" id="ARBA00022723"/>
    </source>
</evidence>
<dbReference type="SUPFAM" id="SSF52058">
    <property type="entry name" value="L domain-like"/>
    <property type="match status" value="1"/>
</dbReference>
<dbReference type="EMBL" id="BEYU01000089">
    <property type="protein sequence ID" value="GBG31032.1"/>
    <property type="molecule type" value="Genomic_DNA"/>
</dbReference>
<evidence type="ECO:0000256" key="1">
    <source>
        <dbReference type="ARBA" id="ARBA00001947"/>
    </source>
</evidence>
<evidence type="ECO:0000256" key="5">
    <source>
        <dbReference type="ARBA" id="ARBA00022737"/>
    </source>
</evidence>
<dbReference type="GO" id="GO:0003723">
    <property type="term" value="F:RNA binding"/>
    <property type="evidence" value="ECO:0007669"/>
    <property type="project" value="InterPro"/>
</dbReference>
<dbReference type="InterPro" id="IPR023676">
    <property type="entry name" value="Ribosomal_uS14_arc"/>
</dbReference>
<dbReference type="PANTHER" id="PTHR48051:SF1">
    <property type="entry name" value="RAS SUPPRESSOR PROTEIN 1"/>
    <property type="match status" value="1"/>
</dbReference>
<dbReference type="InterPro" id="IPR001209">
    <property type="entry name" value="Ribosomal_uS14"/>
</dbReference>
<dbReference type="InterPro" id="IPR039744">
    <property type="entry name" value="RIbosomal_uS14_euk_arc"/>
</dbReference>
<organism evidence="11 12">
    <name type="scientific">Hondaea fermentalgiana</name>
    <dbReference type="NCBI Taxonomy" id="2315210"/>
    <lineage>
        <taxon>Eukaryota</taxon>
        <taxon>Sar</taxon>
        <taxon>Stramenopiles</taxon>
        <taxon>Bigyra</taxon>
        <taxon>Labyrinthulomycetes</taxon>
        <taxon>Thraustochytrida</taxon>
        <taxon>Thraustochytriidae</taxon>
        <taxon>Hondaea</taxon>
    </lineage>
</organism>
<dbReference type="PROSITE" id="PS00527">
    <property type="entry name" value="RIBOSOMAL_S14"/>
    <property type="match status" value="1"/>
</dbReference>
<dbReference type="NCBIfam" id="NF004424">
    <property type="entry name" value="PRK05766.1"/>
    <property type="match status" value="1"/>
</dbReference>
<accession>A0A2R5GJG8</accession>
<dbReference type="PANTHER" id="PTHR48051">
    <property type="match status" value="1"/>
</dbReference>
<evidence type="ECO:0000256" key="3">
    <source>
        <dbReference type="ARBA" id="ARBA00022614"/>
    </source>
</evidence>
<dbReference type="InterPro" id="IPR003591">
    <property type="entry name" value="Leu-rich_rpt_typical-subtyp"/>
</dbReference>
<dbReference type="InterPro" id="IPR043140">
    <property type="entry name" value="Ribosomal_uS14_sf"/>
</dbReference>
<evidence type="ECO:0000259" key="10">
    <source>
        <dbReference type="Pfam" id="PF23598"/>
    </source>
</evidence>
<dbReference type="Gene3D" id="3.80.10.10">
    <property type="entry name" value="Ribonuclease Inhibitor"/>
    <property type="match status" value="1"/>
</dbReference>
<dbReference type="InterPro" id="IPR032675">
    <property type="entry name" value="LRR_dom_sf"/>
</dbReference>
<dbReference type="FunFam" id="4.10.830.10:FF:000002">
    <property type="entry name" value="40S ribosomal protein S29"/>
    <property type="match status" value="1"/>
</dbReference>
<dbReference type="SMART" id="SM00369">
    <property type="entry name" value="LRR_TYP"/>
    <property type="match status" value="5"/>
</dbReference>
<dbReference type="GO" id="GO:0015935">
    <property type="term" value="C:small ribosomal subunit"/>
    <property type="evidence" value="ECO:0007669"/>
    <property type="project" value="InterPro"/>
</dbReference>
<keyword evidence="4" id="KW-0479">Metal-binding</keyword>
<dbReference type="InterPro" id="IPR018271">
    <property type="entry name" value="Ribosomal_uS14_CS"/>
</dbReference>
<protein>
    <submittedName>
        <fullName evidence="11">Leucine-rich repeat-containing protein 1</fullName>
    </submittedName>
</protein>
<keyword evidence="8" id="KW-0687">Ribonucleoprotein</keyword>
<comment type="cofactor">
    <cofactor evidence="1">
        <name>Zn(2+)</name>
        <dbReference type="ChEBI" id="CHEBI:29105"/>
    </cofactor>
</comment>
<dbReference type="InterPro" id="IPR050216">
    <property type="entry name" value="LRR_domain-containing"/>
</dbReference>
<proteinExistence type="inferred from homology"/>
<dbReference type="GO" id="GO:0005737">
    <property type="term" value="C:cytoplasm"/>
    <property type="evidence" value="ECO:0007669"/>
    <property type="project" value="TreeGrafter"/>
</dbReference>
<feature type="region of interest" description="Disordered" evidence="9">
    <location>
        <begin position="233"/>
        <end position="263"/>
    </location>
</feature>
<keyword evidence="5" id="KW-0677">Repeat</keyword>
<dbReference type="HAMAP" id="MF_01364_A">
    <property type="entry name" value="Ribosomal_uS14_2_A"/>
    <property type="match status" value="1"/>
</dbReference>
<comment type="caution">
    <text evidence="11">The sequence shown here is derived from an EMBL/GenBank/DDBJ whole genome shotgun (WGS) entry which is preliminary data.</text>
</comment>
<evidence type="ECO:0000256" key="9">
    <source>
        <dbReference type="SAM" id="MobiDB-lite"/>
    </source>
</evidence>
<dbReference type="AlphaFoldDB" id="A0A2R5GJG8"/>
<dbReference type="GO" id="GO:0008270">
    <property type="term" value="F:zinc ion binding"/>
    <property type="evidence" value="ECO:0007669"/>
    <property type="project" value="InterPro"/>
</dbReference>
<evidence type="ECO:0000256" key="2">
    <source>
        <dbReference type="ARBA" id="ARBA00009083"/>
    </source>
</evidence>
<name>A0A2R5GJG8_9STRA</name>
<dbReference type="Pfam" id="PF00253">
    <property type="entry name" value="Ribosomal_S14"/>
    <property type="match status" value="1"/>
</dbReference>
<dbReference type="OrthoDB" id="10252683at2759"/>
<dbReference type="InParanoid" id="A0A2R5GJG8"/>
<keyword evidence="7" id="KW-0689">Ribosomal protein</keyword>
<keyword evidence="6" id="KW-0862">Zinc</keyword>
<dbReference type="InterPro" id="IPR055414">
    <property type="entry name" value="LRR_R13L4/SHOC2-like"/>
</dbReference>
<feature type="domain" description="Disease resistance R13L4/SHOC-2-like LRR" evidence="10">
    <location>
        <begin position="51"/>
        <end position="139"/>
    </location>
</feature>
<gene>
    <name evidence="11" type="ORF">FCC1311_072532</name>
</gene>
<dbReference type="InterPro" id="IPR001611">
    <property type="entry name" value="Leu-rich_rpt"/>
</dbReference>
<keyword evidence="12" id="KW-1185">Reference proteome</keyword>
<evidence type="ECO:0000313" key="12">
    <source>
        <dbReference type="Proteomes" id="UP000241890"/>
    </source>
</evidence>
<dbReference type="Pfam" id="PF23598">
    <property type="entry name" value="LRR_14"/>
    <property type="match status" value="1"/>
</dbReference>
<dbReference type="GO" id="GO:0003735">
    <property type="term" value="F:structural constituent of ribosome"/>
    <property type="evidence" value="ECO:0007669"/>
    <property type="project" value="InterPro"/>
</dbReference>
<reference evidence="11 12" key="1">
    <citation type="submission" date="2017-12" db="EMBL/GenBank/DDBJ databases">
        <title>Sequencing, de novo assembly and annotation of complete genome of a new Thraustochytrid species, strain FCC1311.</title>
        <authorList>
            <person name="Sedici K."/>
            <person name="Godart F."/>
            <person name="Aiese Cigliano R."/>
            <person name="Sanseverino W."/>
            <person name="Barakat M."/>
            <person name="Ortet P."/>
            <person name="Marechal E."/>
            <person name="Cagnac O."/>
            <person name="Amato A."/>
        </authorList>
    </citation>
    <scope>NUCLEOTIDE SEQUENCE [LARGE SCALE GENOMIC DNA]</scope>
</reference>